<reference evidence="2" key="1">
    <citation type="submission" date="2021-01" db="EMBL/GenBank/DDBJ databases">
        <title>Chromosome-level genome assembly of a human fungal pathogen reveals clustering of transcriptionally co-regulated genes.</title>
        <authorList>
            <person name="Voorhies M."/>
            <person name="Cohen S."/>
            <person name="Shea T.P."/>
            <person name="Petrus S."/>
            <person name="Munoz J.F."/>
            <person name="Poplawski S."/>
            <person name="Goldman W.E."/>
            <person name="Michael T."/>
            <person name="Cuomo C.A."/>
            <person name="Sil A."/>
            <person name="Beyhan S."/>
        </authorList>
    </citation>
    <scope>NUCLEOTIDE SEQUENCE</scope>
    <source>
        <strain evidence="2">WU24</strain>
    </source>
</reference>
<dbReference type="VEuPathDB" id="FungiDB:I7I51_07081"/>
<keyword evidence="2" id="KW-0378">Hydrolase</keyword>
<dbReference type="GO" id="GO:0016787">
    <property type="term" value="F:hydrolase activity"/>
    <property type="evidence" value="ECO:0007669"/>
    <property type="project" value="UniProtKB-KW"/>
</dbReference>
<proteinExistence type="predicted"/>
<feature type="domain" description="Dienelactone hydrolase" evidence="1">
    <location>
        <begin position="30"/>
        <end position="244"/>
    </location>
</feature>
<dbReference type="InterPro" id="IPR002925">
    <property type="entry name" value="Dienelactn_hydro"/>
</dbReference>
<dbReference type="Pfam" id="PF01738">
    <property type="entry name" value="DLH"/>
    <property type="match status" value="1"/>
</dbReference>
<sequence length="250" mass="27982">MSASDCCLKGFEWDGTPTGRVGKLGNNDVYIAGNNSDVAVMLIHDLFGWTFPNLRILADHYAREANVTVYLPDFFGGAILSSENIIAGRFDLLDLPNFMKENGREMREPEIFECARALRLSYKKVGAIGFCYGGWAVFRLGAKEHQPPLVDCISMGHPTFLTKKDIDEVAVPVQVLAPETDQMYSPELKLHTFETIQKLGLPLDYHHFPGVEHGCLVRGDSRHQGEREAMRRAKNAAVGWFKQCLFDSEA</sequence>
<evidence type="ECO:0000313" key="2">
    <source>
        <dbReference type="EMBL" id="QSS66226.1"/>
    </source>
</evidence>
<evidence type="ECO:0000259" key="1">
    <source>
        <dbReference type="Pfam" id="PF01738"/>
    </source>
</evidence>
<dbReference type="EMBL" id="CP069115">
    <property type="protein sequence ID" value="QSS66226.1"/>
    <property type="molecule type" value="Genomic_DNA"/>
</dbReference>
<evidence type="ECO:0000313" key="3">
    <source>
        <dbReference type="Proteomes" id="UP000663671"/>
    </source>
</evidence>
<gene>
    <name evidence="2" type="ORF">I7I51_07081</name>
</gene>
<name>A0A8A1MIA5_AJECA</name>
<accession>A0A8A1MIA5</accession>
<dbReference type="OrthoDB" id="10019231at2759"/>
<dbReference type="InterPro" id="IPR029058">
    <property type="entry name" value="AB_hydrolase_fold"/>
</dbReference>
<organism evidence="2 3">
    <name type="scientific">Ajellomyces capsulatus</name>
    <name type="common">Darling's disease fungus</name>
    <name type="synonym">Histoplasma capsulatum</name>
    <dbReference type="NCBI Taxonomy" id="5037"/>
    <lineage>
        <taxon>Eukaryota</taxon>
        <taxon>Fungi</taxon>
        <taxon>Dikarya</taxon>
        <taxon>Ascomycota</taxon>
        <taxon>Pezizomycotina</taxon>
        <taxon>Eurotiomycetes</taxon>
        <taxon>Eurotiomycetidae</taxon>
        <taxon>Onygenales</taxon>
        <taxon>Ajellomycetaceae</taxon>
        <taxon>Histoplasma</taxon>
    </lineage>
</organism>
<dbReference type="Gene3D" id="3.40.50.1820">
    <property type="entry name" value="alpha/beta hydrolase"/>
    <property type="match status" value="1"/>
</dbReference>
<dbReference type="AlphaFoldDB" id="A0A8A1MIA5"/>
<dbReference type="PANTHER" id="PTHR17630">
    <property type="entry name" value="DIENELACTONE HYDROLASE"/>
    <property type="match status" value="1"/>
</dbReference>
<protein>
    <submittedName>
        <fullName evidence="2">Dienelactone hydrolase</fullName>
    </submittedName>
</protein>
<dbReference type="PANTHER" id="PTHR17630:SF55">
    <property type="entry name" value="DIENELACTONE HYDROLASE FAMILY PROTEIN (AFU_ORTHOLOGUE AFUA_1G01900)"/>
    <property type="match status" value="1"/>
</dbReference>
<dbReference type="SUPFAM" id="SSF53474">
    <property type="entry name" value="alpha/beta-Hydrolases"/>
    <property type="match status" value="1"/>
</dbReference>
<dbReference type="Proteomes" id="UP000663671">
    <property type="component" value="Chromosome 3"/>
</dbReference>